<reference evidence="1 2" key="1">
    <citation type="journal article" date="2019" name="Genome Biol. Evol.">
        <title>Day and night: Metabolic profiles and evolutionary relationships of six axenic non-marine cyanobacteria.</title>
        <authorList>
            <person name="Will S.E."/>
            <person name="Henke P."/>
            <person name="Boedeker C."/>
            <person name="Huang S."/>
            <person name="Brinkmann H."/>
            <person name="Rohde M."/>
            <person name="Jarek M."/>
            <person name="Friedl T."/>
            <person name="Seufert S."/>
            <person name="Schumacher M."/>
            <person name="Overmann J."/>
            <person name="Neumann-Schaal M."/>
            <person name="Petersen J."/>
        </authorList>
    </citation>
    <scope>NUCLEOTIDE SEQUENCE [LARGE SCALE GENOMIC DNA]</scope>
    <source>
        <strain evidence="1 2">PCC 6912</strain>
    </source>
</reference>
<evidence type="ECO:0000313" key="2">
    <source>
        <dbReference type="Proteomes" id="UP000268857"/>
    </source>
</evidence>
<accession>A0A3S0XTF9</accession>
<dbReference type="OrthoDB" id="461760at2"/>
<proteinExistence type="predicted"/>
<organism evidence="1 2">
    <name type="scientific">Chlorogloeopsis fritschii PCC 6912</name>
    <dbReference type="NCBI Taxonomy" id="211165"/>
    <lineage>
        <taxon>Bacteria</taxon>
        <taxon>Bacillati</taxon>
        <taxon>Cyanobacteriota</taxon>
        <taxon>Cyanophyceae</taxon>
        <taxon>Nostocales</taxon>
        <taxon>Chlorogloeopsidaceae</taxon>
        <taxon>Chlorogloeopsis</taxon>
    </lineage>
</organism>
<name>A0A3S0XTF9_CHLFR</name>
<comment type="caution">
    <text evidence="1">The sequence shown here is derived from an EMBL/GenBank/DDBJ whole genome shotgun (WGS) entry which is preliminary data.</text>
</comment>
<dbReference type="EMBL" id="RSCJ01000020">
    <property type="protein sequence ID" value="RUR76498.1"/>
    <property type="molecule type" value="Genomic_DNA"/>
</dbReference>
<protein>
    <recommendedName>
        <fullName evidence="3">PatU</fullName>
    </recommendedName>
</protein>
<dbReference type="AlphaFoldDB" id="A0A3S0XTF9"/>
<evidence type="ECO:0000313" key="1">
    <source>
        <dbReference type="EMBL" id="RUR76498.1"/>
    </source>
</evidence>
<dbReference type="Proteomes" id="UP000268857">
    <property type="component" value="Unassembled WGS sequence"/>
</dbReference>
<gene>
    <name evidence="1" type="ORF">PCC6912_42860</name>
</gene>
<evidence type="ECO:0008006" key="3">
    <source>
        <dbReference type="Google" id="ProtNLM"/>
    </source>
</evidence>
<dbReference type="RefSeq" id="WP_016879094.1">
    <property type="nucleotide sequence ID" value="NZ_AJLN01000123.1"/>
</dbReference>
<dbReference type="STRING" id="211165.GCA_000317285_05588"/>
<keyword evidence="2" id="KW-1185">Reference proteome</keyword>
<sequence>MNSDSESLQHYFLSWLLTDSGNPRDFKRIERKDTHGAENLLQVTTALASSYREAETKLQTFQLGEIPTVQERFQAVLKRRLQCQTESQPPLFPWETQITDYPEYLDEPAVVLVPTWGWAVQQSNLDLPILLPDSIFRQLLDKCQALITSSSLLGPKLIQAVENFFPNEFQTLNNLAGVVLTGATRSKKLKLPPLEGDYADLQLRQQMLLSLLAAKQLLESLTLYVSSTEPLTRQWLTSLGVLNLRVEYQLQGQVGKLWIQGDLPSKGSIKIQGNGSQIKAESSTPGCLSVELGGVQLNQTYTLTIELKEIDQQPLSFAIIPTS</sequence>